<dbReference type="InterPro" id="IPR016162">
    <property type="entry name" value="Ald_DH_N"/>
</dbReference>
<keyword evidence="1" id="KW-0560">Oxidoreductase</keyword>
<dbReference type="EMBL" id="PXYW01000004">
    <property type="protein sequence ID" value="PSR35070.1"/>
    <property type="molecule type" value="Genomic_DNA"/>
</dbReference>
<evidence type="ECO:0000313" key="3">
    <source>
        <dbReference type="Proteomes" id="UP000242972"/>
    </source>
</evidence>
<reference evidence="2 3" key="1">
    <citation type="journal article" date="2014" name="BMC Genomics">
        <title>Comparison of environmental and isolate Sulfobacillus genomes reveals diverse carbon, sulfur, nitrogen, and hydrogen metabolisms.</title>
        <authorList>
            <person name="Justice N.B."/>
            <person name="Norman A."/>
            <person name="Brown C.T."/>
            <person name="Singh A."/>
            <person name="Thomas B.C."/>
            <person name="Banfield J.F."/>
        </authorList>
    </citation>
    <scope>NUCLEOTIDE SEQUENCE [LARGE SCALE GENOMIC DNA]</scope>
    <source>
        <strain evidence="2">AMDSBA4</strain>
    </source>
</reference>
<proteinExistence type="predicted"/>
<evidence type="ECO:0000256" key="1">
    <source>
        <dbReference type="ARBA" id="ARBA00023002"/>
    </source>
</evidence>
<dbReference type="Gene3D" id="3.40.605.10">
    <property type="entry name" value="Aldehyde Dehydrogenase, Chain A, domain 1"/>
    <property type="match status" value="1"/>
</dbReference>
<dbReference type="Proteomes" id="UP000242972">
    <property type="component" value="Unassembled WGS sequence"/>
</dbReference>
<name>A0A2T2XKQ0_9FIRM</name>
<dbReference type="InterPro" id="IPR016161">
    <property type="entry name" value="Ald_DH/histidinol_DH"/>
</dbReference>
<gene>
    <name evidence="2" type="ORF">C7B46_02635</name>
</gene>
<dbReference type="SUPFAM" id="SSF53720">
    <property type="entry name" value="ALDH-like"/>
    <property type="match status" value="1"/>
</dbReference>
<accession>A0A2T2XKQ0</accession>
<evidence type="ECO:0000313" key="2">
    <source>
        <dbReference type="EMBL" id="PSR35070.1"/>
    </source>
</evidence>
<dbReference type="AlphaFoldDB" id="A0A2T2XKQ0"/>
<organism evidence="2 3">
    <name type="scientific">Sulfobacillus benefaciens</name>
    <dbReference type="NCBI Taxonomy" id="453960"/>
    <lineage>
        <taxon>Bacteria</taxon>
        <taxon>Bacillati</taxon>
        <taxon>Bacillota</taxon>
        <taxon>Clostridia</taxon>
        <taxon>Eubacteriales</taxon>
        <taxon>Clostridiales Family XVII. Incertae Sedis</taxon>
        <taxon>Sulfobacillus</taxon>
    </lineage>
</organism>
<sequence length="65" mass="6427">MHDPDHAGINILCSVGIVTEVLVGASLVQHPSVAKIAVTGDIATGQAVLAQASPGPSCLAPCGMH</sequence>
<comment type="caution">
    <text evidence="2">The sequence shown here is derived from an EMBL/GenBank/DDBJ whole genome shotgun (WGS) entry which is preliminary data.</text>
</comment>
<protein>
    <submittedName>
        <fullName evidence="2">Uncharacterized protein</fullName>
    </submittedName>
</protein>
<dbReference type="GO" id="GO:0016491">
    <property type="term" value="F:oxidoreductase activity"/>
    <property type="evidence" value="ECO:0007669"/>
    <property type="project" value="UniProtKB-KW"/>
</dbReference>